<evidence type="ECO:0000313" key="7">
    <source>
        <dbReference type="Proteomes" id="UP001595900"/>
    </source>
</evidence>
<dbReference type="InterPro" id="IPR014718">
    <property type="entry name" value="GH-type_carb-bd"/>
</dbReference>
<keyword evidence="2" id="KW-0326">Glycosidase</keyword>
<dbReference type="InterPro" id="IPR013780">
    <property type="entry name" value="Glyco_hydro_b"/>
</dbReference>
<proteinExistence type="predicted"/>
<feature type="domain" description="Glycosyl-hydrolase 97 catalytic" evidence="3">
    <location>
        <begin position="272"/>
        <end position="410"/>
    </location>
</feature>
<dbReference type="InterPro" id="IPR052720">
    <property type="entry name" value="Glycosyl_hydrolase_97"/>
</dbReference>
<feature type="domain" description="Glycosyl-hydrolase 97 C-terminal oligomerisation" evidence="5">
    <location>
        <begin position="497"/>
        <end position="584"/>
    </location>
</feature>
<organism evidence="6 7">
    <name type="scientific">Gryllotalpicola reticulitermitis</name>
    <dbReference type="NCBI Taxonomy" id="1184153"/>
    <lineage>
        <taxon>Bacteria</taxon>
        <taxon>Bacillati</taxon>
        <taxon>Actinomycetota</taxon>
        <taxon>Actinomycetes</taxon>
        <taxon>Micrococcales</taxon>
        <taxon>Microbacteriaceae</taxon>
        <taxon>Gryllotalpicola</taxon>
    </lineage>
</organism>
<dbReference type="PANTHER" id="PTHR35803:SF2">
    <property type="entry name" value="RETAINING ALPHA-GALACTOSIDASE"/>
    <property type="match status" value="1"/>
</dbReference>
<dbReference type="InterPro" id="IPR017853">
    <property type="entry name" value="GH"/>
</dbReference>
<dbReference type="Gene3D" id="2.70.98.10">
    <property type="match status" value="1"/>
</dbReference>
<comment type="caution">
    <text evidence="6">The sequence shown here is derived from an EMBL/GenBank/DDBJ whole genome shotgun (WGS) entry which is preliminary data.</text>
</comment>
<reference evidence="7" key="1">
    <citation type="journal article" date="2019" name="Int. J. Syst. Evol. Microbiol.">
        <title>The Global Catalogue of Microorganisms (GCM) 10K type strain sequencing project: providing services to taxonomists for standard genome sequencing and annotation.</title>
        <authorList>
            <consortium name="The Broad Institute Genomics Platform"/>
            <consortium name="The Broad Institute Genome Sequencing Center for Infectious Disease"/>
            <person name="Wu L."/>
            <person name="Ma J."/>
        </authorList>
    </citation>
    <scope>NUCLEOTIDE SEQUENCE [LARGE SCALE GENOMIC DNA]</scope>
    <source>
        <strain evidence="7">CGMCC 1.10363</strain>
    </source>
</reference>
<dbReference type="InterPro" id="IPR013785">
    <property type="entry name" value="Aldolase_TIM"/>
</dbReference>
<dbReference type="Proteomes" id="UP001595900">
    <property type="component" value="Unassembled WGS sequence"/>
</dbReference>
<dbReference type="InterPro" id="IPR029486">
    <property type="entry name" value="GH97_N"/>
</dbReference>
<dbReference type="Gene3D" id="3.20.20.70">
    <property type="entry name" value="Aldolase class I"/>
    <property type="match status" value="1"/>
</dbReference>
<dbReference type="EMBL" id="JBHSCN010000005">
    <property type="protein sequence ID" value="MFC4243411.1"/>
    <property type="molecule type" value="Genomic_DNA"/>
</dbReference>
<dbReference type="Gene3D" id="2.60.40.1180">
    <property type="entry name" value="Golgi alpha-mannosidase II"/>
    <property type="match status" value="1"/>
</dbReference>
<dbReference type="Pfam" id="PF14509">
    <property type="entry name" value="GH97_C"/>
    <property type="match status" value="1"/>
</dbReference>
<dbReference type="GO" id="GO:0016787">
    <property type="term" value="F:hydrolase activity"/>
    <property type="evidence" value="ECO:0007669"/>
    <property type="project" value="UniProtKB-KW"/>
</dbReference>
<feature type="domain" description="Glycosyl-hydrolase 97 N-terminal" evidence="4">
    <location>
        <begin position="15"/>
        <end position="252"/>
    </location>
</feature>
<evidence type="ECO:0000259" key="3">
    <source>
        <dbReference type="Pfam" id="PF10566"/>
    </source>
</evidence>
<protein>
    <submittedName>
        <fullName evidence="6">Glycoside hydrolase family 97 catalytic domain-containing protein</fullName>
    </submittedName>
</protein>
<name>A0ABV8Q7G5_9MICO</name>
<keyword evidence="7" id="KW-1185">Reference proteome</keyword>
<keyword evidence="1 6" id="KW-0378">Hydrolase</keyword>
<evidence type="ECO:0000256" key="2">
    <source>
        <dbReference type="ARBA" id="ARBA00023295"/>
    </source>
</evidence>
<dbReference type="PANTHER" id="PTHR35803">
    <property type="entry name" value="GLUCAN 1,4-ALPHA-GLUCOSIDASE SUSB-RELATED"/>
    <property type="match status" value="1"/>
</dbReference>
<sequence length="592" mass="64498">MTQETAVGFSTAVSNGALRCEVIGGAAKQTRLSIFYRDRPIVVDIPVGLRVDGEDLGLDAELVHAARASITDSYEMRTGKAAGRHHVAHEELTLRLRSASTGAEWELLVRAAPDGAAFRYRVPAGPSATVDGELTAIPVPDGARAWPLLYQTWYETPRFGADIAQLAEGDYGFPFLLRDTNGVYVLLSEAAIDGRFSGSHLAFSRAGGSARLSYAAADPAVEIAGGAALPWRVFVIGSAADVVASSLVDDLAPAADAALAAAAWIRPGHAAWSWWSDTDSPEDFDTQRRYVDYAAARGWEHVLVDAGWNADWVPQLVEYADARNVGIFLWSHWIDLQGEEAVRKLALWKSWGIAGVKVDFMESESQERYRWYDFIIAEAAQRELMLNFHGSVIPRGWARTFPHVMSYEGIRGAEYYIIDLGPLTAAHNVIQPFTRNVAGSMDYTPVTFSAADRETSDGHELGLAVAFESGITHLADDIAEYAKRPLAEEFLSSLPPVWHETRLLSGSPDTEAVVARRHHGTWYLGCIAVGPARTVAIDLEELYDGDCDVWIVGDAVHQSGLVERRWSRATGRIELEIAENGGFAGVASASAR</sequence>
<evidence type="ECO:0000256" key="1">
    <source>
        <dbReference type="ARBA" id="ARBA00022801"/>
    </source>
</evidence>
<dbReference type="Pfam" id="PF10566">
    <property type="entry name" value="Glyco_hydro_97"/>
    <property type="match status" value="1"/>
</dbReference>
<dbReference type="Pfam" id="PF14508">
    <property type="entry name" value="GH97_N"/>
    <property type="match status" value="1"/>
</dbReference>
<evidence type="ECO:0000259" key="4">
    <source>
        <dbReference type="Pfam" id="PF14508"/>
    </source>
</evidence>
<evidence type="ECO:0000313" key="6">
    <source>
        <dbReference type="EMBL" id="MFC4243411.1"/>
    </source>
</evidence>
<gene>
    <name evidence="6" type="ORF">ACFOYW_08500</name>
</gene>
<dbReference type="SUPFAM" id="SSF51445">
    <property type="entry name" value="(Trans)glycosidases"/>
    <property type="match status" value="1"/>
</dbReference>
<dbReference type="RefSeq" id="WP_390228443.1">
    <property type="nucleotide sequence ID" value="NZ_JBHSCN010000005.1"/>
</dbReference>
<dbReference type="InterPro" id="IPR029483">
    <property type="entry name" value="GH97_C"/>
</dbReference>
<evidence type="ECO:0000259" key="5">
    <source>
        <dbReference type="Pfam" id="PF14509"/>
    </source>
</evidence>
<accession>A0ABV8Q7G5</accession>
<dbReference type="InterPro" id="IPR019563">
    <property type="entry name" value="GH97_catalytic"/>
</dbReference>